<accession>A0A7U4QJ45</accession>
<proteinExistence type="predicted"/>
<protein>
    <recommendedName>
        <fullName evidence="3">PIN domain-containing protein</fullName>
    </recommendedName>
</protein>
<gene>
    <name evidence="1" type="ORF">HS1_000507</name>
</gene>
<name>A0A7U4QJ45_DESA2</name>
<dbReference type="KEGG" id="daw:HS1_000507"/>
<organism evidence="1 2">
    <name type="scientific">Desulfofervidus auxilii</name>
    <dbReference type="NCBI Taxonomy" id="1621989"/>
    <lineage>
        <taxon>Bacteria</taxon>
        <taxon>Pseudomonadati</taxon>
        <taxon>Thermodesulfobacteriota</taxon>
        <taxon>Candidatus Desulfofervidia</taxon>
        <taxon>Candidatus Desulfofervidales</taxon>
        <taxon>Candidatus Desulfofervidaceae</taxon>
        <taxon>Candidatus Desulfofervidus</taxon>
    </lineage>
</organism>
<sequence length="81" mass="9275">MEEKTAVDSNILISALLKGKAYSLIKKLSRQGIKFILTKANQKEVLKYLPFIAEKLKLEIDFIKLTFSLLPVKYLEPSKSF</sequence>
<evidence type="ECO:0000313" key="2">
    <source>
        <dbReference type="Proteomes" id="UP000070560"/>
    </source>
</evidence>
<dbReference type="Proteomes" id="UP000070560">
    <property type="component" value="Chromosome"/>
</dbReference>
<keyword evidence="2" id="KW-1185">Reference proteome</keyword>
<evidence type="ECO:0008006" key="3">
    <source>
        <dbReference type="Google" id="ProtNLM"/>
    </source>
</evidence>
<dbReference type="EMBL" id="CP013015">
    <property type="protein sequence ID" value="AMM40313.1"/>
    <property type="molecule type" value="Genomic_DNA"/>
</dbReference>
<evidence type="ECO:0000313" key="1">
    <source>
        <dbReference type="EMBL" id="AMM40313.1"/>
    </source>
</evidence>
<reference evidence="1 2" key="1">
    <citation type="submission" date="2015-10" db="EMBL/GenBank/DDBJ databases">
        <title>Candidatus Desulfofervidus auxilii, a hydrogenotrophic sulfate-reducing bacterium involved in the thermophilic anaerobic oxidation of methane.</title>
        <authorList>
            <person name="Krukenberg V."/>
            <person name="Richter M."/>
            <person name="Wegener G."/>
        </authorList>
    </citation>
    <scope>NUCLEOTIDE SEQUENCE [LARGE SCALE GENOMIC DNA]</scope>
    <source>
        <strain evidence="1 2">HS1</strain>
    </source>
</reference>
<dbReference type="RefSeq" id="WP_066060614.1">
    <property type="nucleotide sequence ID" value="NZ_CP013015.1"/>
</dbReference>
<dbReference type="AlphaFoldDB" id="A0A7U4QJ45"/>